<dbReference type="Proteomes" id="UP000198942">
    <property type="component" value="Unassembled WGS sequence"/>
</dbReference>
<evidence type="ECO:0000256" key="1">
    <source>
        <dbReference type="SAM" id="Phobius"/>
    </source>
</evidence>
<reference evidence="3" key="1">
    <citation type="submission" date="2016-10" db="EMBL/GenBank/DDBJ databases">
        <authorList>
            <person name="Varghese N."/>
            <person name="Submissions S."/>
        </authorList>
    </citation>
    <scope>NUCLEOTIDE SEQUENCE [LARGE SCALE GENOMIC DNA]</scope>
    <source>
        <strain evidence="3">Gh-48</strain>
    </source>
</reference>
<feature type="transmembrane region" description="Helical" evidence="1">
    <location>
        <begin position="521"/>
        <end position="543"/>
    </location>
</feature>
<feature type="transmembrane region" description="Helical" evidence="1">
    <location>
        <begin position="98"/>
        <end position="124"/>
    </location>
</feature>
<name>A0A1H8DPX2_9SPHI</name>
<gene>
    <name evidence="2" type="ORF">SAMN05192574_102430</name>
</gene>
<feature type="transmembrane region" description="Helical" evidence="1">
    <location>
        <begin position="440"/>
        <end position="465"/>
    </location>
</feature>
<dbReference type="AlphaFoldDB" id="A0A1H8DPX2"/>
<feature type="transmembrane region" description="Helical" evidence="1">
    <location>
        <begin position="51"/>
        <end position="77"/>
    </location>
</feature>
<feature type="transmembrane region" description="Helical" evidence="1">
    <location>
        <begin position="20"/>
        <end position="39"/>
    </location>
</feature>
<evidence type="ECO:0000313" key="2">
    <source>
        <dbReference type="EMBL" id="SEN09299.1"/>
    </source>
</evidence>
<feature type="transmembrane region" description="Helical" evidence="1">
    <location>
        <begin position="477"/>
        <end position="501"/>
    </location>
</feature>
<feature type="transmembrane region" description="Helical" evidence="1">
    <location>
        <begin position="144"/>
        <end position="166"/>
    </location>
</feature>
<dbReference type="Gene3D" id="1.10.390.10">
    <property type="entry name" value="Neutral Protease Domain 2"/>
    <property type="match status" value="1"/>
</dbReference>
<dbReference type="RefSeq" id="WP_091209616.1">
    <property type="nucleotide sequence ID" value="NZ_FOCL01000002.1"/>
</dbReference>
<feature type="transmembrane region" description="Helical" evidence="1">
    <location>
        <begin position="319"/>
        <end position="337"/>
    </location>
</feature>
<organism evidence="2 3">
    <name type="scientific">Mucilaginibacter gossypiicola</name>
    <dbReference type="NCBI Taxonomy" id="551995"/>
    <lineage>
        <taxon>Bacteria</taxon>
        <taxon>Pseudomonadati</taxon>
        <taxon>Bacteroidota</taxon>
        <taxon>Sphingobacteriia</taxon>
        <taxon>Sphingobacteriales</taxon>
        <taxon>Sphingobacteriaceae</taxon>
        <taxon>Mucilaginibacter</taxon>
    </lineage>
</organism>
<feature type="transmembrane region" description="Helical" evidence="1">
    <location>
        <begin position="357"/>
        <end position="375"/>
    </location>
</feature>
<feature type="transmembrane region" description="Helical" evidence="1">
    <location>
        <begin position="405"/>
        <end position="428"/>
    </location>
</feature>
<dbReference type="STRING" id="551995.SAMN05192574_102430"/>
<feature type="transmembrane region" description="Helical" evidence="1">
    <location>
        <begin position="245"/>
        <end position="264"/>
    </location>
</feature>
<dbReference type="EMBL" id="FOCL01000002">
    <property type="protein sequence ID" value="SEN09299.1"/>
    <property type="molecule type" value="Genomic_DNA"/>
</dbReference>
<protein>
    <submittedName>
        <fullName evidence="2">ABC-type transport system involved in multi-copper enzyme maturation, permease component</fullName>
    </submittedName>
</protein>
<keyword evidence="1" id="KW-0472">Membrane</keyword>
<dbReference type="OrthoDB" id="100605at2"/>
<keyword evidence="1" id="KW-1133">Transmembrane helix</keyword>
<feature type="transmembrane region" description="Helical" evidence="1">
    <location>
        <begin position="564"/>
        <end position="585"/>
    </location>
</feature>
<keyword evidence="1" id="KW-0812">Transmembrane</keyword>
<evidence type="ECO:0000313" key="3">
    <source>
        <dbReference type="Proteomes" id="UP000198942"/>
    </source>
</evidence>
<feature type="transmembrane region" description="Helical" evidence="1">
    <location>
        <begin position="178"/>
        <end position="197"/>
    </location>
</feature>
<sequence>MFWKIFAFEVQNRLRRPLVYVYFFATLIFITLSFATGSLPVGEKEHINSPMLIAFSMGWISIFMMLVTSGIMGMPLYKDIEHNTKDYYLTYPITKAGYFWGRYFSSLAFVLIIGSAVMMGVFLGTKLGPIMNWKDTSNYGPNNIMYYWQPFLLIAVPNLIFTSSLFYGLVAITRNIKVIYSGGIILFLGYMIASFFLQRTNNQFVINLADPFAFIGIRSQKQIATAAMQNTNMIEFGGPLLLNRILWPSIGLLLLLFTYIRFNFENFFSGRRDKKVIKDGLVNRSAVRPKVTTSFSGSYNYKTLISLTKTELLNIVRDNYFWIIIICGLLFLAFAFSMGNSFYRIPDFPRTVELLDIFNEVFLFFIFFIIIFYTGETVHRDRITRYAFINDSLPAPNWVLNGSRLLSLMLLGLGLSLVPMILGLGVQIAKGFTQYNFPVYLLSVFGLILPRFLEMVVFSYMIHVIVNNKFAAHGIGIAIWVALYFLHTTSIFNYNLLLYSFTPGYHISDMDGIGHMAAPVAWFNVYWLVTASLLIIVAALFYYRGVSSTFKERWQLVTGRFNRPTRVITFILLFGFLILLSFLYYNVSYLNIYLTKSENDERAVLYERTLKSYQNLPLPSVTSVKLNVDIYPDKQQSVTHGYFTVVNKTPKAIGQILMDGDGIPEYGLKIAGQSIPFTTPLIYDQGKFNWFRPKKDTADFRLYHLRKPLNPGDSVMVELNSAIYYHGFSNDLYSADILNNGTFFKGGIPGIGYDEDDELSSPYERKRHGLPLRKEDVFEQNDPNGINVLRVGKSAGVQSFDITISTIAGQTAIANGSLRKQWTNNGRSYFHYVQNNPGMYPPFGILSAKYALQRSSISLDSSRHVNAEVYYIPEHAANISRYSDAIKDGIRYFSAMYGNYPYNDMRIVETGAYGAQSASLSTLDTYSESNGWTADFRRPGLFDFCYYAAIRQVSQQWWRYQVSPNSTIGSFVIPEGLALYDAYIMIEKKYGKDNIHDVLEDEMWRYLYFHSRGSEPEHTLLRANEWHQYQGKAANVLYGLRDLIGEQNMDAALREFRDAYMLKKEAPYPGNNDLYRYLKKHTPDSLRYYLTDSWEKITFYDNHVVKVNATDIGSGQYKVTLKVSTSKIYINNKGVDDPAFMNDYVDVGVFGASKRNKNGQNQVNPLYFKKHKLTAGQHIFTIIVKGKPESAGIDPYNKLIDRVPRDNNKTF</sequence>
<keyword evidence="3" id="KW-1185">Reference proteome</keyword>
<accession>A0A1H8DPX2</accession>
<proteinExistence type="predicted"/>
<dbReference type="InterPro" id="IPR027268">
    <property type="entry name" value="Peptidase_M4/M1_CTD_sf"/>
</dbReference>
<dbReference type="SUPFAM" id="SSF55486">
    <property type="entry name" value="Metalloproteases ('zincins'), catalytic domain"/>
    <property type="match status" value="1"/>
</dbReference>